<sequence>MCLQCGSSSWRRLLPGLSTKLSAGERRVSIVSVRHPLSRLVSAYRDKYLNGAPISAYDSAWRAATSSGQAWETRWASFWLPALVSRGDIAPSPWLSERFESVRNVSNPCKLSLLFNTGSLEEALVPHREIRGVIKVFSTTPPSAFRISFITFCGLEITGFSTSTGRPRPAYATRRSSCDFLSAIHESPNLRSAQANDSEPVASPHSQYPAGKFHLLGRIPPKYISTNSLFPHRTPLSLLLSLSTLSFPLRLFFHFSSALCSISLFSSPTLSSLLALISLFPSYLPHLYSLLSLSSLLYLPTSLSSTSLVVSLSALSFSLNPSLPSSLLDSSSPPSTFWDISSLSPYSLSLLASWIPTPFMGTPLPRLGIFHLHRCLVSHLLQCWYSTSLRDHSQAACHAPRGFHPKRRISLPLSLFFSPPLTAHLLLLQWHSLTDFMGLLLPQLLFSLSHLSLCRLVSSCSSLSLSLPLFLSLSLSLSLSTSTLSLPSLLYPLTLSPPLSLPHPPLSLPI</sequence>
<name>A0A3R7MFD3_PENVA</name>
<keyword evidence="2" id="KW-1185">Reference proteome</keyword>
<organism evidence="1 2">
    <name type="scientific">Penaeus vannamei</name>
    <name type="common">Whiteleg shrimp</name>
    <name type="synonym">Litopenaeus vannamei</name>
    <dbReference type="NCBI Taxonomy" id="6689"/>
    <lineage>
        <taxon>Eukaryota</taxon>
        <taxon>Metazoa</taxon>
        <taxon>Ecdysozoa</taxon>
        <taxon>Arthropoda</taxon>
        <taxon>Crustacea</taxon>
        <taxon>Multicrustacea</taxon>
        <taxon>Malacostraca</taxon>
        <taxon>Eumalacostraca</taxon>
        <taxon>Eucarida</taxon>
        <taxon>Decapoda</taxon>
        <taxon>Dendrobranchiata</taxon>
        <taxon>Penaeoidea</taxon>
        <taxon>Penaeidae</taxon>
        <taxon>Penaeus</taxon>
    </lineage>
</organism>
<accession>A0A3R7MFD3</accession>
<comment type="caution">
    <text evidence="1">The sequence shown here is derived from an EMBL/GenBank/DDBJ whole genome shotgun (WGS) entry which is preliminary data.</text>
</comment>
<evidence type="ECO:0000313" key="2">
    <source>
        <dbReference type="Proteomes" id="UP000283509"/>
    </source>
</evidence>
<reference evidence="1 2" key="1">
    <citation type="submission" date="2018-04" db="EMBL/GenBank/DDBJ databases">
        <authorList>
            <person name="Zhang X."/>
            <person name="Yuan J."/>
            <person name="Li F."/>
            <person name="Xiang J."/>
        </authorList>
    </citation>
    <scope>NUCLEOTIDE SEQUENCE [LARGE SCALE GENOMIC DNA]</scope>
    <source>
        <tissue evidence="1">Muscle</tissue>
    </source>
</reference>
<dbReference type="InterPro" id="IPR005331">
    <property type="entry name" value="Sulfotransferase"/>
</dbReference>
<reference evidence="1 2" key="2">
    <citation type="submission" date="2019-01" db="EMBL/GenBank/DDBJ databases">
        <title>The decoding of complex shrimp genome reveals the adaptation for benthos swimmer, frequently molting mechanism and breeding impact on genome.</title>
        <authorList>
            <person name="Sun Y."/>
            <person name="Gao Y."/>
            <person name="Yu Y."/>
        </authorList>
    </citation>
    <scope>NUCLEOTIDE SEQUENCE [LARGE SCALE GENOMIC DNA]</scope>
    <source>
        <tissue evidence="1">Muscle</tissue>
    </source>
</reference>
<gene>
    <name evidence="1" type="ORF">C7M84_006637</name>
</gene>
<dbReference type="OrthoDB" id="6366830at2759"/>
<dbReference type="GO" id="GO:0016020">
    <property type="term" value="C:membrane"/>
    <property type="evidence" value="ECO:0007669"/>
    <property type="project" value="InterPro"/>
</dbReference>
<protein>
    <recommendedName>
        <fullName evidence="3">Carbohydrate sulfotransferase</fullName>
    </recommendedName>
</protein>
<dbReference type="Pfam" id="PF03567">
    <property type="entry name" value="Sulfotransfer_2"/>
    <property type="match status" value="1"/>
</dbReference>
<dbReference type="GO" id="GO:0008146">
    <property type="term" value="F:sulfotransferase activity"/>
    <property type="evidence" value="ECO:0007669"/>
    <property type="project" value="InterPro"/>
</dbReference>
<dbReference type="AlphaFoldDB" id="A0A3R7MFD3"/>
<evidence type="ECO:0008006" key="3">
    <source>
        <dbReference type="Google" id="ProtNLM"/>
    </source>
</evidence>
<dbReference type="EMBL" id="QCYY01001840">
    <property type="protein sequence ID" value="ROT74880.1"/>
    <property type="molecule type" value="Genomic_DNA"/>
</dbReference>
<proteinExistence type="predicted"/>
<evidence type="ECO:0000313" key="1">
    <source>
        <dbReference type="EMBL" id="ROT74880.1"/>
    </source>
</evidence>
<dbReference type="Proteomes" id="UP000283509">
    <property type="component" value="Unassembled WGS sequence"/>
</dbReference>